<evidence type="ECO:0000256" key="3">
    <source>
        <dbReference type="ARBA" id="ARBA00022723"/>
    </source>
</evidence>
<comment type="cofactor">
    <cofactor evidence="1">
        <name>Ca(2+)</name>
        <dbReference type="ChEBI" id="CHEBI:29108"/>
    </cofactor>
</comment>
<dbReference type="Proteomes" id="UP000617628">
    <property type="component" value="Unassembled WGS sequence"/>
</dbReference>
<organism evidence="8 9">
    <name type="scientific">Pelagicoccus mobilis</name>
    <dbReference type="NCBI Taxonomy" id="415221"/>
    <lineage>
        <taxon>Bacteria</taxon>
        <taxon>Pseudomonadati</taxon>
        <taxon>Verrucomicrobiota</taxon>
        <taxon>Opitutia</taxon>
        <taxon>Puniceicoccales</taxon>
        <taxon>Pelagicoccaceae</taxon>
        <taxon>Pelagicoccus</taxon>
    </lineage>
</organism>
<dbReference type="PANTHER" id="PTHR42693">
    <property type="entry name" value="ARYLSULFATASE FAMILY MEMBER"/>
    <property type="match status" value="1"/>
</dbReference>
<dbReference type="Pfam" id="PF00884">
    <property type="entry name" value="Sulfatase"/>
    <property type="match status" value="1"/>
</dbReference>
<evidence type="ECO:0000313" key="9">
    <source>
        <dbReference type="Proteomes" id="UP000617628"/>
    </source>
</evidence>
<dbReference type="Gene3D" id="3.40.720.10">
    <property type="entry name" value="Alkaline Phosphatase, subunit A"/>
    <property type="match status" value="1"/>
</dbReference>
<dbReference type="InterPro" id="IPR050738">
    <property type="entry name" value="Sulfatase"/>
</dbReference>
<dbReference type="GO" id="GO:0046872">
    <property type="term" value="F:metal ion binding"/>
    <property type="evidence" value="ECO:0007669"/>
    <property type="project" value="UniProtKB-KW"/>
</dbReference>
<evidence type="ECO:0000256" key="2">
    <source>
        <dbReference type="ARBA" id="ARBA00008779"/>
    </source>
</evidence>
<evidence type="ECO:0000256" key="4">
    <source>
        <dbReference type="ARBA" id="ARBA00022729"/>
    </source>
</evidence>
<feature type="domain" description="Sulfatase N-terminal" evidence="7">
    <location>
        <begin position="10"/>
        <end position="350"/>
    </location>
</feature>
<dbReference type="RefSeq" id="WP_234033232.1">
    <property type="nucleotide sequence ID" value="NZ_JAENIL010000006.1"/>
</dbReference>
<keyword evidence="6" id="KW-0106">Calcium</keyword>
<dbReference type="InterPro" id="IPR017850">
    <property type="entry name" value="Alkaline_phosphatase_core_sf"/>
</dbReference>
<dbReference type="AlphaFoldDB" id="A0A934VJZ5"/>
<keyword evidence="9" id="KW-1185">Reference proteome</keyword>
<keyword evidence="3" id="KW-0479">Metal-binding</keyword>
<evidence type="ECO:0000259" key="7">
    <source>
        <dbReference type="Pfam" id="PF00884"/>
    </source>
</evidence>
<gene>
    <name evidence="8" type="ORF">JIN87_04555</name>
</gene>
<dbReference type="GO" id="GO:0004065">
    <property type="term" value="F:arylsulfatase activity"/>
    <property type="evidence" value="ECO:0007669"/>
    <property type="project" value="TreeGrafter"/>
</dbReference>
<dbReference type="InterPro" id="IPR000917">
    <property type="entry name" value="Sulfatase_N"/>
</dbReference>
<evidence type="ECO:0000313" key="8">
    <source>
        <dbReference type="EMBL" id="MBK1876126.1"/>
    </source>
</evidence>
<comment type="caution">
    <text evidence="8">The sequence shown here is derived from an EMBL/GenBank/DDBJ whole genome shotgun (WGS) entry which is preliminary data.</text>
</comment>
<dbReference type="SUPFAM" id="SSF53649">
    <property type="entry name" value="Alkaline phosphatase-like"/>
    <property type="match status" value="1"/>
</dbReference>
<comment type="similarity">
    <text evidence="2">Belongs to the sulfatase family.</text>
</comment>
<name>A0A934VJZ5_9BACT</name>
<reference evidence="8" key="1">
    <citation type="submission" date="2021-01" db="EMBL/GenBank/DDBJ databases">
        <title>Modified the classification status of verrucomicrobia.</title>
        <authorList>
            <person name="Feng X."/>
        </authorList>
    </citation>
    <scope>NUCLEOTIDE SEQUENCE</scope>
    <source>
        <strain evidence="8">KCTC 13126</strain>
    </source>
</reference>
<sequence>MVTSPVTIRPNVLLIVADDHRADCIAGNRESGPATPVLDALANRGTLINGARIGGGHNPAVCVPSRAAIMTGRAPDRALKHPRSQCNSENQEIREDLTTIGKTFRENGYITHVVGKWHNDTKSLNRSFVGGTNIFLDGMSEHENPLLHDYSPKGNYGVETAHVVPGFSSQIFADGAVDFLQKREQGESPFFLYLAFTSPHDPRTPPEEYRQRYDAKRIELPQNFLPEHPFDNGELLIRDEQLASFPRTEDEVQRQTADYYALIEHHDNELGRVISALKESGEYENTLIIYTSDHGLAMGSHGLLGKQNLYEHSIKVPMILAGPGVDQQDPIKNDIPSYSIFPTLCDMLDIPIPATVEAESFVDLLTKPREHRVTEPTPYFSHYRDIQRAVNWKHWKLIRYEVGGEVRLQLFNLSEDEGEMQNLANDHTHQAILHELLEALETWWSHTARIGMVERDESTVSSFQAEKAE</sequence>
<proteinExistence type="inferred from homology"/>
<protein>
    <submittedName>
        <fullName evidence="8">Sulfatase-like hydrolase/transferase</fullName>
    </submittedName>
</protein>
<evidence type="ECO:0000256" key="5">
    <source>
        <dbReference type="ARBA" id="ARBA00022801"/>
    </source>
</evidence>
<dbReference type="PROSITE" id="PS00149">
    <property type="entry name" value="SULFATASE_2"/>
    <property type="match status" value="1"/>
</dbReference>
<keyword evidence="5 8" id="KW-0378">Hydrolase</keyword>
<dbReference type="PANTHER" id="PTHR42693:SF42">
    <property type="entry name" value="ARYLSULFATASE G"/>
    <property type="match status" value="1"/>
</dbReference>
<dbReference type="InterPro" id="IPR024607">
    <property type="entry name" value="Sulfatase_CS"/>
</dbReference>
<evidence type="ECO:0000256" key="1">
    <source>
        <dbReference type="ARBA" id="ARBA00001913"/>
    </source>
</evidence>
<dbReference type="CDD" id="cd16155">
    <property type="entry name" value="sulfatase_like"/>
    <property type="match status" value="1"/>
</dbReference>
<keyword evidence="4" id="KW-0732">Signal</keyword>
<dbReference type="EMBL" id="JAENIL010000006">
    <property type="protein sequence ID" value="MBK1876126.1"/>
    <property type="molecule type" value="Genomic_DNA"/>
</dbReference>
<evidence type="ECO:0000256" key="6">
    <source>
        <dbReference type="ARBA" id="ARBA00022837"/>
    </source>
</evidence>
<accession>A0A934VJZ5</accession>